<dbReference type="RefSeq" id="WP_245934151.1">
    <property type="nucleotide sequence ID" value="NZ_QGDN01000001.1"/>
</dbReference>
<feature type="transmembrane region" description="Helical" evidence="7">
    <location>
        <begin position="27"/>
        <end position="45"/>
    </location>
</feature>
<evidence type="ECO:0000256" key="5">
    <source>
        <dbReference type="ARBA" id="ARBA00022989"/>
    </source>
</evidence>
<evidence type="ECO:0000256" key="2">
    <source>
        <dbReference type="ARBA" id="ARBA00022448"/>
    </source>
</evidence>
<feature type="transmembrane region" description="Helical" evidence="7">
    <location>
        <begin position="493"/>
        <end position="516"/>
    </location>
</feature>
<evidence type="ECO:0000256" key="3">
    <source>
        <dbReference type="ARBA" id="ARBA00022692"/>
    </source>
</evidence>
<evidence type="ECO:0000256" key="6">
    <source>
        <dbReference type="ARBA" id="ARBA00023136"/>
    </source>
</evidence>
<dbReference type="GO" id="GO:0006813">
    <property type="term" value="P:potassium ion transport"/>
    <property type="evidence" value="ECO:0007669"/>
    <property type="project" value="InterPro"/>
</dbReference>
<feature type="transmembrane region" description="Helical" evidence="7">
    <location>
        <begin position="328"/>
        <end position="361"/>
    </location>
</feature>
<dbReference type="GO" id="GO:0005886">
    <property type="term" value="C:plasma membrane"/>
    <property type="evidence" value="ECO:0007669"/>
    <property type="project" value="TreeGrafter"/>
</dbReference>
<feature type="domain" description="Citrate transporter-like" evidence="8">
    <location>
        <begin position="339"/>
        <end position="516"/>
    </location>
</feature>
<comment type="subcellular location">
    <subcellularLocation>
        <location evidence="1">Membrane</location>
        <topology evidence="1">Multi-pass membrane protein</topology>
    </subcellularLocation>
</comment>
<dbReference type="PANTHER" id="PTHR43652">
    <property type="entry name" value="BASIC AMINO ACID ANTIPORTER YFCC-RELATED"/>
    <property type="match status" value="1"/>
</dbReference>
<evidence type="ECO:0000313" key="10">
    <source>
        <dbReference type="Proteomes" id="UP000250028"/>
    </source>
</evidence>
<feature type="transmembrane region" description="Helical" evidence="7">
    <location>
        <begin position="57"/>
        <end position="78"/>
    </location>
</feature>
<dbReference type="GO" id="GO:0022857">
    <property type="term" value="F:transmembrane transporter activity"/>
    <property type="evidence" value="ECO:0007669"/>
    <property type="project" value="InterPro"/>
</dbReference>
<evidence type="ECO:0000313" key="9">
    <source>
        <dbReference type="EMBL" id="SSA35758.1"/>
    </source>
</evidence>
<keyword evidence="5 7" id="KW-1133">Transmembrane helix</keyword>
<dbReference type="InterPro" id="IPR004680">
    <property type="entry name" value="Cit_transptr-like_dom"/>
</dbReference>
<sequence length="518" mass="54109">MIAASTTTFVILVVAVAVFISNKLPPSVVAVAVALALYLTGVLTLGQTVAGFGDPLIVYIASLFVVSEALDATGVTAFAGQQLMARTGTRPRSVVLGLMILVAVLTAIISVNGSVAALVPVGVILATRIRRAPSKLLMPMAFAAHAGSLLTLLGSPINLLVSEVSQDAGARPFGFFEFALAGIPLVVGTFAINLFLGPKVLPERIPRDAPNDLSQYAELMAREYDLADEDAAVSYHEGLNEIVIPPRSSFIGEHVYVGMPLQGDELFVVALRRGGSALESATLQAGDILVVRGGWSALDEHLGDADVVSVAEPQEVRRQSGRFGRRTYLTLAVVVPMCVLLVVGAAPPAIVVLAAAVLLVALQALTREQAQSAIQLPTLITIAGMIPLSTAIQTSGAADQISSRLVTTFGDSPRLLLIAVVVVVLILGQFISNLATALIVAPIAIAVSQTTHTSPLPMLMAIAVAAAAAFLTPVATPANLMIQEPAGYRFGDYWRLGLPNLILFGLVAAFLVPVIWPF</sequence>
<feature type="transmembrane region" description="Helical" evidence="7">
    <location>
        <begin position="415"/>
        <end position="446"/>
    </location>
</feature>
<dbReference type="EMBL" id="UESZ01000001">
    <property type="protein sequence ID" value="SSA35758.1"/>
    <property type="molecule type" value="Genomic_DNA"/>
</dbReference>
<dbReference type="InterPro" id="IPR051679">
    <property type="entry name" value="DASS-Related_Transporters"/>
</dbReference>
<feature type="domain" description="Citrate transporter-like" evidence="8">
    <location>
        <begin position="17"/>
        <end position="322"/>
    </location>
</feature>
<accession>A0A2Y8ZWT6</accession>
<protein>
    <submittedName>
        <fullName evidence="9">Sodium:sulfate symporter transmembrane region</fullName>
    </submittedName>
</protein>
<feature type="transmembrane region" description="Helical" evidence="7">
    <location>
        <begin position="173"/>
        <end position="196"/>
    </location>
</feature>
<dbReference type="Proteomes" id="UP000250028">
    <property type="component" value="Unassembled WGS sequence"/>
</dbReference>
<keyword evidence="3 7" id="KW-0812">Transmembrane</keyword>
<evidence type="ECO:0000256" key="4">
    <source>
        <dbReference type="ARBA" id="ARBA00022737"/>
    </source>
</evidence>
<organism evidence="9 10">
    <name type="scientific">Branchiibius hedensis</name>
    <dbReference type="NCBI Taxonomy" id="672460"/>
    <lineage>
        <taxon>Bacteria</taxon>
        <taxon>Bacillati</taxon>
        <taxon>Actinomycetota</taxon>
        <taxon>Actinomycetes</taxon>
        <taxon>Micrococcales</taxon>
        <taxon>Dermacoccaceae</taxon>
        <taxon>Branchiibius</taxon>
    </lineage>
</organism>
<keyword evidence="4" id="KW-0677">Repeat</keyword>
<gene>
    <name evidence="9" type="ORF">SAMN04489750_3130</name>
</gene>
<evidence type="ECO:0000256" key="1">
    <source>
        <dbReference type="ARBA" id="ARBA00004141"/>
    </source>
</evidence>
<evidence type="ECO:0000259" key="8">
    <source>
        <dbReference type="Pfam" id="PF03600"/>
    </source>
</evidence>
<keyword evidence="2" id="KW-0813">Transport</keyword>
<feature type="transmembrane region" description="Helical" evidence="7">
    <location>
        <begin position="458"/>
        <end position="481"/>
    </location>
</feature>
<dbReference type="InterPro" id="IPR036721">
    <property type="entry name" value="RCK_C_sf"/>
</dbReference>
<feature type="transmembrane region" description="Helical" evidence="7">
    <location>
        <begin position="137"/>
        <end position="161"/>
    </location>
</feature>
<keyword evidence="6 7" id="KW-0472">Membrane</keyword>
<feature type="transmembrane region" description="Helical" evidence="7">
    <location>
        <begin position="98"/>
        <end position="125"/>
    </location>
</feature>
<evidence type="ECO:0000256" key="7">
    <source>
        <dbReference type="SAM" id="Phobius"/>
    </source>
</evidence>
<dbReference type="AlphaFoldDB" id="A0A2Y8ZWT6"/>
<dbReference type="PANTHER" id="PTHR43652:SF1">
    <property type="entry name" value="RESPONSE REGULATOR"/>
    <property type="match status" value="1"/>
</dbReference>
<reference evidence="10" key="1">
    <citation type="submission" date="2016-10" db="EMBL/GenBank/DDBJ databases">
        <authorList>
            <person name="Varghese N."/>
            <person name="Submissions S."/>
        </authorList>
    </citation>
    <scope>NUCLEOTIDE SEQUENCE [LARGE SCALE GENOMIC DNA]</scope>
    <source>
        <strain evidence="10">DSM 22951</strain>
    </source>
</reference>
<proteinExistence type="predicted"/>
<name>A0A2Y8ZWT6_9MICO</name>
<dbReference type="SUPFAM" id="SSF116726">
    <property type="entry name" value="TrkA C-terminal domain-like"/>
    <property type="match status" value="1"/>
</dbReference>
<dbReference type="Pfam" id="PF03600">
    <property type="entry name" value="CitMHS"/>
    <property type="match status" value="2"/>
</dbReference>
<feature type="transmembrane region" description="Helical" evidence="7">
    <location>
        <begin position="373"/>
        <end position="394"/>
    </location>
</feature>
<keyword evidence="10" id="KW-1185">Reference proteome</keyword>